<keyword evidence="2" id="KW-1133">Transmembrane helix</keyword>
<feature type="chain" id="PRO_5039905197" evidence="3">
    <location>
        <begin position="28"/>
        <end position="269"/>
    </location>
</feature>
<feature type="region of interest" description="Disordered" evidence="1">
    <location>
        <begin position="69"/>
        <end position="101"/>
    </location>
</feature>
<dbReference type="Proteomes" id="UP000693970">
    <property type="component" value="Unassembled WGS sequence"/>
</dbReference>
<keyword evidence="5" id="KW-1185">Reference proteome</keyword>
<gene>
    <name evidence="4" type="ORF">IV203_010385</name>
</gene>
<accession>A0A9K3PKP8</accession>
<feature type="transmembrane region" description="Helical" evidence="2">
    <location>
        <begin position="216"/>
        <end position="238"/>
    </location>
</feature>
<proteinExistence type="predicted"/>
<evidence type="ECO:0000256" key="1">
    <source>
        <dbReference type="SAM" id="MobiDB-lite"/>
    </source>
</evidence>
<keyword evidence="2" id="KW-0812">Transmembrane</keyword>
<comment type="caution">
    <text evidence="4">The sequence shown here is derived from an EMBL/GenBank/DDBJ whole genome shotgun (WGS) entry which is preliminary data.</text>
</comment>
<sequence>MTRLSTSASFRTYSALRFLLLLGSGCCIPNTTTATMALVTSTSSSIQSQQCFYTRYELTEALSAYLRDNNNNSNNDTNKDDDDVDVDTTINSSSSSSTENNSIDTWCVSNIPDDISDLRMDAELNFGLELDTSWTRECDCPSAAEEKNDDATGREEEITGIGVVVVEQDTKPNDAVVSSSSSSPVRSASDTATATATPMNAATGSSTSKTNKDMPMIYRVMPIKLLAILLVLSLGMAIRYMADFHRYEGIDPSDQKIVEFELLQLAEEA</sequence>
<evidence type="ECO:0000256" key="2">
    <source>
        <dbReference type="SAM" id="Phobius"/>
    </source>
</evidence>
<name>A0A9K3PKP8_9STRA</name>
<keyword evidence="3" id="KW-0732">Signal</keyword>
<organism evidence="4 5">
    <name type="scientific">Nitzschia inconspicua</name>
    <dbReference type="NCBI Taxonomy" id="303405"/>
    <lineage>
        <taxon>Eukaryota</taxon>
        <taxon>Sar</taxon>
        <taxon>Stramenopiles</taxon>
        <taxon>Ochrophyta</taxon>
        <taxon>Bacillariophyta</taxon>
        <taxon>Bacillariophyceae</taxon>
        <taxon>Bacillariophycidae</taxon>
        <taxon>Bacillariales</taxon>
        <taxon>Bacillariaceae</taxon>
        <taxon>Nitzschia</taxon>
    </lineage>
</organism>
<feature type="region of interest" description="Disordered" evidence="1">
    <location>
        <begin position="170"/>
        <end position="211"/>
    </location>
</feature>
<reference evidence="4" key="1">
    <citation type="journal article" date="2021" name="Sci. Rep.">
        <title>Diploid genomic architecture of Nitzschia inconspicua, an elite biomass production diatom.</title>
        <authorList>
            <person name="Oliver A."/>
            <person name="Podell S."/>
            <person name="Pinowska A."/>
            <person name="Traller J.C."/>
            <person name="Smith S.R."/>
            <person name="McClure R."/>
            <person name="Beliaev A."/>
            <person name="Bohutskyi P."/>
            <person name="Hill E.A."/>
            <person name="Rabines A."/>
            <person name="Zheng H."/>
            <person name="Allen L.Z."/>
            <person name="Kuo A."/>
            <person name="Grigoriev I.V."/>
            <person name="Allen A.E."/>
            <person name="Hazlebeck D."/>
            <person name="Allen E.E."/>
        </authorList>
    </citation>
    <scope>NUCLEOTIDE SEQUENCE</scope>
    <source>
        <strain evidence="4">Hildebrandi</strain>
    </source>
</reference>
<reference evidence="4" key="2">
    <citation type="submission" date="2021-04" db="EMBL/GenBank/DDBJ databases">
        <authorList>
            <person name="Podell S."/>
        </authorList>
    </citation>
    <scope>NUCLEOTIDE SEQUENCE</scope>
    <source>
        <strain evidence="4">Hildebrandi</strain>
    </source>
</reference>
<dbReference type="EMBL" id="JAGRRH010000018">
    <property type="protein sequence ID" value="KAG7351025.1"/>
    <property type="molecule type" value="Genomic_DNA"/>
</dbReference>
<dbReference type="AlphaFoldDB" id="A0A9K3PKP8"/>
<evidence type="ECO:0000313" key="4">
    <source>
        <dbReference type="EMBL" id="KAG7351025.1"/>
    </source>
</evidence>
<keyword evidence="2" id="KW-0472">Membrane</keyword>
<feature type="compositionally biased region" description="Low complexity" evidence="1">
    <location>
        <begin position="87"/>
        <end position="101"/>
    </location>
</feature>
<evidence type="ECO:0000313" key="5">
    <source>
        <dbReference type="Proteomes" id="UP000693970"/>
    </source>
</evidence>
<feature type="signal peptide" evidence="3">
    <location>
        <begin position="1"/>
        <end position="27"/>
    </location>
</feature>
<protein>
    <submittedName>
        <fullName evidence="4">Uncharacterized protein</fullName>
    </submittedName>
</protein>
<feature type="compositionally biased region" description="Low complexity" evidence="1">
    <location>
        <begin position="176"/>
        <end position="203"/>
    </location>
</feature>
<evidence type="ECO:0000256" key="3">
    <source>
        <dbReference type="SAM" id="SignalP"/>
    </source>
</evidence>